<dbReference type="EMBL" id="JBEPLJ010000016">
    <property type="protein sequence ID" value="MET3587855.1"/>
    <property type="molecule type" value="Genomic_DNA"/>
</dbReference>
<organism evidence="1 2">
    <name type="scientific">Pseudorhizobium tarimense</name>
    <dbReference type="NCBI Taxonomy" id="1079109"/>
    <lineage>
        <taxon>Bacteria</taxon>
        <taxon>Pseudomonadati</taxon>
        <taxon>Pseudomonadota</taxon>
        <taxon>Alphaproteobacteria</taxon>
        <taxon>Hyphomicrobiales</taxon>
        <taxon>Rhizobiaceae</taxon>
        <taxon>Rhizobium/Agrobacterium group</taxon>
        <taxon>Pseudorhizobium</taxon>
    </lineage>
</organism>
<protein>
    <submittedName>
        <fullName evidence="1">Uncharacterized protein</fullName>
    </submittedName>
</protein>
<accession>A0ABV2HBC7</accession>
<evidence type="ECO:0000313" key="2">
    <source>
        <dbReference type="Proteomes" id="UP001549031"/>
    </source>
</evidence>
<keyword evidence="2" id="KW-1185">Reference proteome</keyword>
<dbReference type="Proteomes" id="UP001549031">
    <property type="component" value="Unassembled WGS sequence"/>
</dbReference>
<reference evidence="1 2" key="1">
    <citation type="submission" date="2024-06" db="EMBL/GenBank/DDBJ databases">
        <title>Genomic Encyclopedia of Type Strains, Phase IV (KMG-IV): sequencing the most valuable type-strain genomes for metagenomic binning, comparative biology and taxonomic classification.</title>
        <authorList>
            <person name="Goeker M."/>
        </authorList>
    </citation>
    <scope>NUCLEOTIDE SEQUENCE [LARGE SCALE GENOMIC DNA]</scope>
    <source>
        <strain evidence="1 2">DSM 105042</strain>
    </source>
</reference>
<proteinExistence type="predicted"/>
<name>A0ABV2HBC7_9HYPH</name>
<gene>
    <name evidence="1" type="ORF">ABID21_003986</name>
</gene>
<comment type="caution">
    <text evidence="1">The sequence shown here is derived from an EMBL/GenBank/DDBJ whole genome shotgun (WGS) entry which is preliminary data.</text>
</comment>
<sequence>MKSHQVAIGVKAEDADEDSPWVEITEVRPLSPAGVAVF</sequence>
<evidence type="ECO:0000313" key="1">
    <source>
        <dbReference type="EMBL" id="MET3587855.1"/>
    </source>
</evidence>